<evidence type="ECO:0000313" key="3">
    <source>
        <dbReference type="Proteomes" id="UP000266492"/>
    </source>
</evidence>
<gene>
    <name evidence="2" type="ORF">DWX70_13765</name>
</gene>
<evidence type="ECO:0000313" key="2">
    <source>
        <dbReference type="EMBL" id="RGS82996.1"/>
    </source>
</evidence>
<dbReference type="Pfam" id="PF03235">
    <property type="entry name" value="GmrSD_N"/>
    <property type="match status" value="1"/>
</dbReference>
<dbReference type="Proteomes" id="UP000266492">
    <property type="component" value="Unassembled WGS sequence"/>
</dbReference>
<dbReference type="RefSeq" id="WP_118418837.1">
    <property type="nucleotide sequence ID" value="NZ_JAQDLI010000010.1"/>
</dbReference>
<organism evidence="2 3">
    <name type="scientific">Bacteroides ovatus</name>
    <dbReference type="NCBI Taxonomy" id="28116"/>
    <lineage>
        <taxon>Bacteria</taxon>
        <taxon>Pseudomonadati</taxon>
        <taxon>Bacteroidota</taxon>
        <taxon>Bacteroidia</taxon>
        <taxon>Bacteroidales</taxon>
        <taxon>Bacteroidaceae</taxon>
        <taxon>Bacteroides</taxon>
    </lineage>
</organism>
<accession>A0A395W0Y6</accession>
<name>A0A395W0Y6_BACOV</name>
<dbReference type="EMBL" id="QRVZ01000010">
    <property type="protein sequence ID" value="RGS82996.1"/>
    <property type="molecule type" value="Genomic_DNA"/>
</dbReference>
<dbReference type="InterPro" id="IPR004919">
    <property type="entry name" value="GmrSD_N"/>
</dbReference>
<feature type="domain" description="GmrSD restriction endonucleases N-terminal" evidence="1">
    <location>
        <begin position="12"/>
        <end position="240"/>
    </location>
</feature>
<protein>
    <submittedName>
        <fullName evidence="2">DUF262 domain-containing protein</fullName>
    </submittedName>
</protein>
<proteinExistence type="predicted"/>
<comment type="caution">
    <text evidence="2">The sequence shown here is derived from an EMBL/GenBank/DDBJ whole genome shotgun (WGS) entry which is preliminary data.</text>
</comment>
<reference evidence="2 3" key="1">
    <citation type="submission" date="2018-08" db="EMBL/GenBank/DDBJ databases">
        <title>A genome reference for cultivated species of the human gut microbiota.</title>
        <authorList>
            <person name="Zou Y."/>
            <person name="Xue W."/>
            <person name="Luo G."/>
        </authorList>
    </citation>
    <scope>NUCLEOTIDE SEQUENCE [LARGE SCALE GENOMIC DNA]</scope>
    <source>
        <strain evidence="2 3">AF20-9LB</strain>
    </source>
</reference>
<evidence type="ECO:0000259" key="1">
    <source>
        <dbReference type="Pfam" id="PF03235"/>
    </source>
</evidence>
<dbReference type="AlphaFoldDB" id="A0A395W0Y6"/>
<sequence>MTEYSKETSFWHLLKEKRIVIPIIQRDYAQGRIGKEYLRQRFLGQLLCALKTDTPESKLVLDFVYGSTEGNILYPLDGQQRLTTLWLLHWYLALRAGALDEDGQTLRNFSYETRTSSRIFCDNLCKIKASYKPETDDVVSFIRNQRWYYSSYDQDPTIQSMLCMLGGSGMEGKSDGIEKMFSFGEDFGNYLDRLKRPDAPVKFYVLNMEDKNMPLSDDLYIKMNARGKILTDFENFKADLLNYKLEDKTLLIREDDAYEESFRHLLDTKWTDIFWLNHSKAHRIDEIFMKFINRFFLNWYIANCNVGSKPEDITSSDFYKSMTTKSAVGVNDSEYQNISVYKYVLTHECMQAFYTCMNNLHDLYEQIIPKDVNNEKLNICTLEVNKFFNPYWKDVITEDENNKESRLFYFIPKYIEENILTTITQQQRIVFHAVCVYLERCNKVDIEKLKDWMHFVWNIVENSYIDREQVVSAIRFFERDLDSLPHDSVTFAASQDILQFLAKIDPTQIKEVFGKRQLLEEISKAKKIDEDYCWKKKIHEAESFAFFNGSIAFLFNDIEGRMDDWGNFDQKMSVAKTLFDENGVKEERVVMALQTLYSYCSDWIRQLWWNARIFDGTSSTWKNNILNSVDRNYTYIYACPVHHILMGDNPSEVLHEYRSMRMLTDKALIEYIVKKNEQKREMYIRWPHDALYFCGDKRGVLLSNKFRDDSIAKLLNDGRFSLNDESIKIANTGLLWGFDINLVYHLGNGHDINLQWYREHNANNYDIYLMDENWNYRHRLNNLDNAEGDRRYYFCFNVIKETEDFIFTFIKQLKSEFAEILNGE</sequence>